<comment type="cofactor">
    <cofactor evidence="9">
        <name>FAD</name>
        <dbReference type="ChEBI" id="CHEBI:57692"/>
    </cofactor>
    <text evidence="9">Binds 1 FAD per subunit.</text>
</comment>
<dbReference type="Pfam" id="PF13192">
    <property type="entry name" value="Thioredoxin_3"/>
    <property type="match status" value="1"/>
</dbReference>
<dbReference type="PROSITE" id="PS51354">
    <property type="entry name" value="GLUTAREDOXIN_2"/>
    <property type="match status" value="1"/>
</dbReference>
<dbReference type="RefSeq" id="WP_117521963.1">
    <property type="nucleotide sequence ID" value="NZ_QVEU01000005.1"/>
</dbReference>
<evidence type="ECO:0000256" key="7">
    <source>
        <dbReference type="ARBA" id="ARBA00023157"/>
    </source>
</evidence>
<dbReference type="EMBL" id="QVEU01000005">
    <property type="protein sequence ID" value="RGB75513.1"/>
    <property type="molecule type" value="Genomic_DNA"/>
</dbReference>
<evidence type="ECO:0000259" key="11">
    <source>
        <dbReference type="Pfam" id="PF07992"/>
    </source>
</evidence>
<evidence type="ECO:0000256" key="9">
    <source>
        <dbReference type="PIRSR" id="PIRSR000238-1"/>
    </source>
</evidence>
<evidence type="ECO:0000256" key="5">
    <source>
        <dbReference type="ARBA" id="ARBA00023002"/>
    </source>
</evidence>
<dbReference type="GO" id="GO:0102039">
    <property type="term" value="F:NADH-dependent peroxiredoxin activity"/>
    <property type="evidence" value="ECO:0007669"/>
    <property type="project" value="InterPro"/>
</dbReference>
<dbReference type="AlphaFoldDB" id="A0A3E2TGV4"/>
<name>A0A3E2TGV4_9FIRM</name>
<evidence type="ECO:0000256" key="8">
    <source>
        <dbReference type="ARBA" id="ARBA00023284"/>
    </source>
</evidence>
<comment type="subunit">
    <text evidence="2">Homodimer.</text>
</comment>
<dbReference type="GO" id="GO:0000302">
    <property type="term" value="P:response to reactive oxygen species"/>
    <property type="evidence" value="ECO:0007669"/>
    <property type="project" value="InterPro"/>
</dbReference>
<comment type="caution">
    <text evidence="13">The sequence shown here is derived from an EMBL/GenBank/DDBJ whole genome shotgun (WGS) entry which is preliminary data.</text>
</comment>
<sequence length="516" mass="55747">MLDKNLKNQLAQYLDMLKTEVVIGLSVNNDEKGEKVRGFIEDVASLSDKIKVEEKDLEYKPSFELKGEKEHGQIIFAGVPLGHEFASFALALLQVGGVEPKVDESTKKRIQAIKDTQNLETIVSLSCHNCPEVVQSFNIMAVLNPKINHTMIEGSMFQEIAEDRDVLAVPAIFKDGQFLEGGKQTMDSLLELIGSKKTSDDFEGKPAYDVLIIGGGPAAATAAVYAARKGVKTGLVASEFGGQVVETLGIENIPGFKYTEGPEFMAKMSEQVTELGVDVMTGALASDIKEAEHSANDLRLIEVKLDNGAKLESRTVVIATGARWRLIGIPGETEFRNKGVAYCTHCDGPLFKGKPVAVIGGGNSGIEAAIDLAAMVDHVTVLEFLPELKADQVLQDKLYGLDNVTVIKNAQTTGLYGDNKLERLKYTDRETNKEHSIDIDGCFIQVGLVPNTEWLEDTKVDLTDRGEIKVNPDGSTSLEGVFAAGDATTSLFKQIVIAAGSGATASLGAFNYLMRN</sequence>
<dbReference type="NCBIfam" id="TIGR03140">
    <property type="entry name" value="AhpF"/>
    <property type="match status" value="1"/>
</dbReference>
<accession>A0A3E2TGV4</accession>
<dbReference type="PIRSF" id="PIRSF000238">
    <property type="entry name" value="AhpF"/>
    <property type="match status" value="1"/>
</dbReference>
<dbReference type="PANTHER" id="PTHR48105">
    <property type="entry name" value="THIOREDOXIN REDUCTASE 1-RELATED-RELATED"/>
    <property type="match status" value="1"/>
</dbReference>
<evidence type="ECO:0000313" key="13">
    <source>
        <dbReference type="EMBL" id="RGB75513.1"/>
    </source>
</evidence>
<dbReference type="InterPro" id="IPR008255">
    <property type="entry name" value="Pyr_nucl-diS_OxRdtase_2_AS"/>
</dbReference>
<gene>
    <name evidence="13" type="ORF">DXA39_06825</name>
</gene>
<protein>
    <submittedName>
        <fullName evidence="13">Alkyl hydroperoxide reductase subunit F</fullName>
    </submittedName>
</protein>
<dbReference type="PRINTS" id="PR00469">
    <property type="entry name" value="PNDRDTASEII"/>
</dbReference>
<evidence type="ECO:0000256" key="10">
    <source>
        <dbReference type="PIRSR" id="PIRSR000238-2"/>
    </source>
</evidence>
<reference evidence="13 14" key="1">
    <citation type="submission" date="2018-08" db="EMBL/GenBank/DDBJ databases">
        <title>A genome reference for cultivated species of the human gut microbiota.</title>
        <authorList>
            <person name="Zou Y."/>
            <person name="Xue W."/>
            <person name="Luo G."/>
        </authorList>
    </citation>
    <scope>NUCLEOTIDE SEQUENCE [LARGE SCALE GENOMIC DNA]</scope>
    <source>
        <strain evidence="13 14">OF01-3</strain>
    </source>
</reference>
<organism evidence="13 14">
    <name type="scientific">Anaerococcus nagyae</name>
    <dbReference type="NCBI Taxonomy" id="1755241"/>
    <lineage>
        <taxon>Bacteria</taxon>
        <taxon>Bacillati</taxon>
        <taxon>Bacillota</taxon>
        <taxon>Tissierellia</taxon>
        <taxon>Tissierellales</taxon>
        <taxon>Peptoniphilaceae</taxon>
        <taxon>Anaerococcus</taxon>
    </lineage>
</organism>
<feature type="binding site" evidence="9">
    <location>
        <begin position="476"/>
        <end position="486"/>
    </location>
    <ligand>
        <name>FAD</name>
        <dbReference type="ChEBI" id="CHEBI:57692"/>
    </ligand>
</feature>
<keyword evidence="5" id="KW-0560">Oxidoreductase</keyword>
<dbReference type="InterPro" id="IPR036249">
    <property type="entry name" value="Thioredoxin-like_sf"/>
</dbReference>
<dbReference type="CDD" id="cd02974">
    <property type="entry name" value="AhpF_NTD_N"/>
    <property type="match status" value="1"/>
</dbReference>
<feature type="domain" description="FAD/NAD(P)-binding" evidence="11">
    <location>
        <begin position="208"/>
        <end position="502"/>
    </location>
</feature>
<dbReference type="PROSITE" id="PS00573">
    <property type="entry name" value="PYRIDINE_REDOX_2"/>
    <property type="match status" value="1"/>
</dbReference>
<evidence type="ECO:0000256" key="3">
    <source>
        <dbReference type="ARBA" id="ARBA00022630"/>
    </source>
</evidence>
<dbReference type="Proteomes" id="UP000261011">
    <property type="component" value="Unassembled WGS sequence"/>
</dbReference>
<dbReference type="InterPro" id="IPR012081">
    <property type="entry name" value="Alkyl_hydroperoxide_Rdtase_suF"/>
</dbReference>
<evidence type="ECO:0000256" key="4">
    <source>
        <dbReference type="ARBA" id="ARBA00022827"/>
    </source>
</evidence>
<dbReference type="Gene3D" id="3.40.30.80">
    <property type="match status" value="1"/>
</dbReference>
<evidence type="ECO:0000256" key="2">
    <source>
        <dbReference type="ARBA" id="ARBA00011738"/>
    </source>
</evidence>
<dbReference type="SUPFAM" id="SSF51905">
    <property type="entry name" value="FAD/NAD(P)-binding domain"/>
    <property type="match status" value="1"/>
</dbReference>
<dbReference type="OrthoDB" id="9806179at2"/>
<feature type="disulfide bond" description="Redox-active" evidence="10">
    <location>
        <begin position="343"/>
        <end position="346"/>
    </location>
</feature>
<dbReference type="Gene3D" id="3.50.50.60">
    <property type="entry name" value="FAD/NAD(P)-binding domain"/>
    <property type="match status" value="2"/>
</dbReference>
<proteinExistence type="inferred from homology"/>
<keyword evidence="8 10" id="KW-0676">Redox-active center</keyword>
<dbReference type="InterPro" id="IPR036188">
    <property type="entry name" value="FAD/NAD-bd_sf"/>
</dbReference>
<dbReference type="InterPro" id="IPR012336">
    <property type="entry name" value="Thioredoxin-like_fold"/>
</dbReference>
<dbReference type="InterPro" id="IPR044142">
    <property type="entry name" value="AhpF_NTD_N"/>
</dbReference>
<feature type="domain" description="Thioredoxin-like fold" evidence="12">
    <location>
        <begin position="122"/>
        <end position="183"/>
    </location>
</feature>
<keyword evidence="7 10" id="KW-1015">Disulfide bond</keyword>
<comment type="similarity">
    <text evidence="1">Belongs to the class-II pyridine nucleotide-disulfide oxidoreductase family.</text>
</comment>
<evidence type="ECO:0000256" key="6">
    <source>
        <dbReference type="ARBA" id="ARBA00023027"/>
    </source>
</evidence>
<dbReference type="InterPro" id="IPR023753">
    <property type="entry name" value="FAD/NAD-binding_dom"/>
</dbReference>
<dbReference type="SUPFAM" id="SSF52833">
    <property type="entry name" value="Thioredoxin-like"/>
    <property type="match status" value="2"/>
</dbReference>
<keyword evidence="3" id="KW-0285">Flavoprotein</keyword>
<feature type="binding site" evidence="9">
    <location>
        <begin position="209"/>
        <end position="224"/>
    </location>
    <ligand>
        <name>FAD</name>
        <dbReference type="ChEBI" id="CHEBI:57692"/>
    </ligand>
</feature>
<evidence type="ECO:0000313" key="14">
    <source>
        <dbReference type="Proteomes" id="UP000261011"/>
    </source>
</evidence>
<dbReference type="Pfam" id="PF07992">
    <property type="entry name" value="Pyr_redox_2"/>
    <property type="match status" value="1"/>
</dbReference>
<evidence type="ECO:0000259" key="12">
    <source>
        <dbReference type="Pfam" id="PF13192"/>
    </source>
</evidence>
<evidence type="ECO:0000256" key="1">
    <source>
        <dbReference type="ARBA" id="ARBA00009333"/>
    </source>
</evidence>
<dbReference type="GO" id="GO:0050660">
    <property type="term" value="F:flavin adenine dinucleotide binding"/>
    <property type="evidence" value="ECO:0007669"/>
    <property type="project" value="InterPro"/>
</dbReference>
<keyword evidence="6" id="KW-0520">NAD</keyword>
<keyword evidence="4 9" id="KW-0274">FAD</keyword>
<dbReference type="InterPro" id="IPR050097">
    <property type="entry name" value="Ferredoxin-NADP_redctase_2"/>
</dbReference>
<dbReference type="GO" id="GO:0016668">
    <property type="term" value="F:oxidoreductase activity, acting on a sulfur group of donors, NAD(P) as acceptor"/>
    <property type="evidence" value="ECO:0007669"/>
    <property type="project" value="UniProtKB-ARBA"/>
</dbReference>
<dbReference type="PRINTS" id="PR00368">
    <property type="entry name" value="FADPNR"/>
</dbReference>
<dbReference type="GO" id="GO:0051287">
    <property type="term" value="F:NAD binding"/>
    <property type="evidence" value="ECO:0007669"/>
    <property type="project" value="InterPro"/>
</dbReference>
<keyword evidence="14" id="KW-1185">Reference proteome</keyword>